<dbReference type="EMBL" id="CYGV01001267">
    <property type="protein sequence ID" value="CUA71857.1"/>
    <property type="molecule type" value="Genomic_DNA"/>
</dbReference>
<dbReference type="Proteomes" id="UP000044841">
    <property type="component" value="Unassembled WGS sequence"/>
</dbReference>
<organism evidence="2 3">
    <name type="scientific">Rhizoctonia solani</name>
    <dbReference type="NCBI Taxonomy" id="456999"/>
    <lineage>
        <taxon>Eukaryota</taxon>
        <taxon>Fungi</taxon>
        <taxon>Dikarya</taxon>
        <taxon>Basidiomycota</taxon>
        <taxon>Agaricomycotina</taxon>
        <taxon>Agaricomycetes</taxon>
        <taxon>Cantharellales</taxon>
        <taxon>Ceratobasidiaceae</taxon>
        <taxon>Rhizoctonia</taxon>
    </lineage>
</organism>
<reference evidence="2 3" key="1">
    <citation type="submission" date="2015-07" db="EMBL/GenBank/DDBJ databases">
        <authorList>
            <person name="Noorani M."/>
        </authorList>
    </citation>
    <scope>NUCLEOTIDE SEQUENCE [LARGE SCALE GENOMIC DNA]</scope>
    <source>
        <strain evidence="2">BBA 69670</strain>
    </source>
</reference>
<feature type="region of interest" description="Disordered" evidence="1">
    <location>
        <begin position="195"/>
        <end position="234"/>
    </location>
</feature>
<protein>
    <submittedName>
        <fullName evidence="2">Uncharacterized protein</fullName>
    </submittedName>
</protein>
<feature type="region of interest" description="Disordered" evidence="1">
    <location>
        <begin position="61"/>
        <end position="93"/>
    </location>
</feature>
<dbReference type="AlphaFoldDB" id="A0A0K6G0V3"/>
<evidence type="ECO:0000313" key="2">
    <source>
        <dbReference type="EMBL" id="CUA71857.1"/>
    </source>
</evidence>
<name>A0A0K6G0V3_9AGAM</name>
<gene>
    <name evidence="2" type="ORF">RSOLAG22IIIB_04802</name>
</gene>
<proteinExistence type="predicted"/>
<evidence type="ECO:0000313" key="3">
    <source>
        <dbReference type="Proteomes" id="UP000044841"/>
    </source>
</evidence>
<feature type="compositionally biased region" description="Basic and acidic residues" evidence="1">
    <location>
        <begin position="222"/>
        <end position="234"/>
    </location>
</feature>
<accession>A0A0K6G0V3</accession>
<evidence type="ECO:0000256" key="1">
    <source>
        <dbReference type="SAM" id="MobiDB-lite"/>
    </source>
</evidence>
<sequence length="298" mass="32592">MSEQDGAICGGCCAILCASTLGAWCNLKAFGGGNGRDSCCGGPRGCCHSCFSEGFDEDSWDKKDAENRQRAASSSQPTPTPQMDVPSTNNPDTNHAHKIDLKKFIAKRVLVDAVTSSNRGIGTLKVAPRLANITVVGACIFSCFVSATNPWFYTSKCGQNGCPIFHKAASRGRAQVEARAENIRQTGEKRRFCKCGQDQDEPENNPTVDRATYQGTEPMRIPGDKEKNSREARDPTQIEWPDVVQVPGGVPKAPPSVLSSGTISSIYPTRPMLDEAISWERLDRAGKEREKQKWWYMP</sequence>
<keyword evidence="3" id="KW-1185">Reference proteome</keyword>